<dbReference type="Proteomes" id="UP001223336">
    <property type="component" value="Unassembled WGS sequence"/>
</dbReference>
<evidence type="ECO:0000313" key="3">
    <source>
        <dbReference type="EMBL" id="WML86534.1"/>
    </source>
</evidence>
<dbReference type="RefSeq" id="WP_308134752.1">
    <property type="nucleotide sequence ID" value="NZ_CP133197.1"/>
</dbReference>
<dbReference type="Proteomes" id="UP001229862">
    <property type="component" value="Chromosome"/>
</dbReference>
<evidence type="ECO:0000256" key="1">
    <source>
        <dbReference type="SAM" id="SignalP"/>
    </source>
</evidence>
<accession>A0AA51MMP4</accession>
<feature type="signal peptide" evidence="1">
    <location>
        <begin position="1"/>
        <end position="26"/>
    </location>
</feature>
<name>A0AA51MMP4_9GAMM</name>
<dbReference type="AlphaFoldDB" id="A0AA51MMP4"/>
<dbReference type="EMBL" id="CP133217">
    <property type="protein sequence ID" value="WML86534.1"/>
    <property type="molecule type" value="Genomic_DNA"/>
</dbReference>
<keyword evidence="4" id="KW-1185">Reference proteome</keyword>
<gene>
    <name evidence="2" type="ORF">RCC75_09605</name>
    <name evidence="3" type="ORF">RCG00_19900</name>
</gene>
<feature type="chain" id="PRO_5041467559" evidence="1">
    <location>
        <begin position="27"/>
        <end position="113"/>
    </location>
</feature>
<keyword evidence="1" id="KW-0732">Signal</keyword>
<evidence type="ECO:0000313" key="4">
    <source>
        <dbReference type="Proteomes" id="UP001223336"/>
    </source>
</evidence>
<reference evidence="3 4" key="1">
    <citation type="submission" date="2023-08" db="EMBL/GenBank/DDBJ databases">
        <title>New molecular markers tilS and rpoB for phylogenetic and monitoring studies of the genus Thiothrix biodiversity.</title>
        <authorList>
            <person name="Ravin N.V."/>
            <person name="Smolyakov D."/>
            <person name="Markov N.D."/>
            <person name="Beletsky A.V."/>
            <person name="Mardanov A.V."/>
            <person name="Rudenko T.S."/>
            <person name="Grabovich M.Y."/>
        </authorList>
    </citation>
    <scope>NUCLEOTIDE SEQUENCE</scope>
    <source>
        <strain evidence="3">DNT52</strain>
        <strain evidence="2 4">H33</strain>
    </source>
</reference>
<proteinExistence type="predicted"/>
<evidence type="ECO:0000313" key="2">
    <source>
        <dbReference type="EMBL" id="MDQ5768784.1"/>
    </source>
</evidence>
<dbReference type="EMBL" id="JAVFKN010000011">
    <property type="protein sequence ID" value="MDQ5768784.1"/>
    <property type="molecule type" value="Genomic_DNA"/>
</dbReference>
<organism evidence="3">
    <name type="scientific">Thiothrix subterranea</name>
    <dbReference type="NCBI Taxonomy" id="2735563"/>
    <lineage>
        <taxon>Bacteria</taxon>
        <taxon>Pseudomonadati</taxon>
        <taxon>Pseudomonadota</taxon>
        <taxon>Gammaproteobacteria</taxon>
        <taxon>Thiotrichales</taxon>
        <taxon>Thiotrichaceae</taxon>
        <taxon>Thiothrix</taxon>
    </lineage>
</organism>
<protein>
    <submittedName>
        <fullName evidence="3">Uncharacterized protein</fullName>
    </submittedName>
</protein>
<sequence>MMTPKNLLKIVILSALTMSSFNVAYAKSECKKDCPKPVSPPVVTYTVNTYEDNQDFCGYDVDGHPQVCVNANITQIDTTKITQMTPNAHTMKVNAETTSDLQYTSKISFGEGV</sequence>